<accession>A0A931N1C8</accession>
<gene>
    <name evidence="2" type="ORF">I5731_17890</name>
</gene>
<name>A0A931N1C8_9HYPH</name>
<evidence type="ECO:0000313" key="2">
    <source>
        <dbReference type="EMBL" id="MBH0239696.1"/>
    </source>
</evidence>
<protein>
    <submittedName>
        <fullName evidence="2">Uncharacterized protein</fullName>
    </submittedName>
</protein>
<proteinExistence type="predicted"/>
<reference evidence="2" key="1">
    <citation type="submission" date="2020-12" db="EMBL/GenBank/DDBJ databases">
        <title>Methylobrevis albus sp. nov., isolated from fresh water lack sediment.</title>
        <authorList>
            <person name="Zou Q."/>
        </authorList>
    </citation>
    <scope>NUCLEOTIDE SEQUENCE</scope>
    <source>
        <strain evidence="2">L22</strain>
    </source>
</reference>
<dbReference type="AlphaFoldDB" id="A0A931N1C8"/>
<organism evidence="2 3">
    <name type="scientific">Methylobrevis albus</name>
    <dbReference type="NCBI Taxonomy" id="2793297"/>
    <lineage>
        <taxon>Bacteria</taxon>
        <taxon>Pseudomonadati</taxon>
        <taxon>Pseudomonadota</taxon>
        <taxon>Alphaproteobacteria</taxon>
        <taxon>Hyphomicrobiales</taxon>
        <taxon>Pleomorphomonadaceae</taxon>
        <taxon>Methylobrevis</taxon>
    </lineage>
</organism>
<keyword evidence="1" id="KW-0812">Transmembrane</keyword>
<dbReference type="EMBL" id="JADZLT010000056">
    <property type="protein sequence ID" value="MBH0239696.1"/>
    <property type="molecule type" value="Genomic_DNA"/>
</dbReference>
<dbReference type="Proteomes" id="UP000631694">
    <property type="component" value="Unassembled WGS sequence"/>
</dbReference>
<feature type="transmembrane region" description="Helical" evidence="1">
    <location>
        <begin position="35"/>
        <end position="53"/>
    </location>
</feature>
<evidence type="ECO:0000313" key="3">
    <source>
        <dbReference type="Proteomes" id="UP000631694"/>
    </source>
</evidence>
<keyword evidence="3" id="KW-1185">Reference proteome</keyword>
<dbReference type="RefSeq" id="WP_197312778.1">
    <property type="nucleotide sequence ID" value="NZ_JADZLT010000056.1"/>
</dbReference>
<keyword evidence="1" id="KW-1133">Transmembrane helix</keyword>
<keyword evidence="1" id="KW-0472">Membrane</keyword>
<sequence>MRLAIKIVFVIIVAFLATLAAVRIATGRRPRPSELLVGTVAVALAIVAADVTWGF</sequence>
<evidence type="ECO:0000256" key="1">
    <source>
        <dbReference type="SAM" id="Phobius"/>
    </source>
</evidence>
<comment type="caution">
    <text evidence="2">The sequence shown here is derived from an EMBL/GenBank/DDBJ whole genome shotgun (WGS) entry which is preliminary data.</text>
</comment>